<feature type="signal peptide" evidence="1">
    <location>
        <begin position="1"/>
        <end position="28"/>
    </location>
</feature>
<evidence type="ECO:0008006" key="4">
    <source>
        <dbReference type="Google" id="ProtNLM"/>
    </source>
</evidence>
<comment type="caution">
    <text evidence="2">The sequence shown here is derived from an EMBL/GenBank/DDBJ whole genome shotgun (WGS) entry which is preliminary data.</text>
</comment>
<evidence type="ECO:0000313" key="3">
    <source>
        <dbReference type="Proteomes" id="UP001499942"/>
    </source>
</evidence>
<dbReference type="EMBL" id="BAAASR010000030">
    <property type="protein sequence ID" value="GAA2511231.1"/>
    <property type="molecule type" value="Genomic_DNA"/>
</dbReference>
<protein>
    <recommendedName>
        <fullName evidence="4">PASTA domain-containing protein</fullName>
    </recommendedName>
</protein>
<gene>
    <name evidence="2" type="ORF">GCM10010393_50110</name>
</gene>
<keyword evidence="1" id="KW-0732">Signal</keyword>
<dbReference type="RefSeq" id="WP_344365205.1">
    <property type="nucleotide sequence ID" value="NZ_BAAASR010000030.1"/>
</dbReference>
<evidence type="ECO:0000313" key="2">
    <source>
        <dbReference type="EMBL" id="GAA2511231.1"/>
    </source>
</evidence>
<sequence length="115" mass="11835">MKRAATVTAGLTLALTAVGAVGGTPAVAAAGPPLPDFTGKGLMTVFRTTDPGTKVEVRDASGYGRTVLWPANWKVCSQHPAPGMDIGDRTLSVDVMKKGEKCPGGSPATRRANDR</sequence>
<name>A0ABP6A647_9ACTN</name>
<evidence type="ECO:0000256" key="1">
    <source>
        <dbReference type="SAM" id="SignalP"/>
    </source>
</evidence>
<dbReference type="Proteomes" id="UP001499942">
    <property type="component" value="Unassembled WGS sequence"/>
</dbReference>
<accession>A0ABP6A647</accession>
<proteinExistence type="predicted"/>
<organism evidence="2 3">
    <name type="scientific">Streptomyces gobitricini</name>
    <dbReference type="NCBI Taxonomy" id="68211"/>
    <lineage>
        <taxon>Bacteria</taxon>
        <taxon>Bacillati</taxon>
        <taxon>Actinomycetota</taxon>
        <taxon>Actinomycetes</taxon>
        <taxon>Kitasatosporales</taxon>
        <taxon>Streptomycetaceae</taxon>
        <taxon>Streptomyces</taxon>
    </lineage>
</organism>
<reference evidence="3" key="1">
    <citation type="journal article" date="2019" name="Int. J. Syst. Evol. Microbiol.">
        <title>The Global Catalogue of Microorganisms (GCM) 10K type strain sequencing project: providing services to taxonomists for standard genome sequencing and annotation.</title>
        <authorList>
            <consortium name="The Broad Institute Genomics Platform"/>
            <consortium name="The Broad Institute Genome Sequencing Center for Infectious Disease"/>
            <person name="Wu L."/>
            <person name="Ma J."/>
        </authorList>
    </citation>
    <scope>NUCLEOTIDE SEQUENCE [LARGE SCALE GENOMIC DNA]</scope>
    <source>
        <strain evidence="3">JCM 5062</strain>
    </source>
</reference>
<keyword evidence="3" id="KW-1185">Reference proteome</keyword>
<feature type="chain" id="PRO_5047324286" description="PASTA domain-containing protein" evidence="1">
    <location>
        <begin position="29"/>
        <end position="115"/>
    </location>
</feature>